<dbReference type="InterPro" id="IPR026579">
    <property type="entry name" value="FtsQ"/>
</dbReference>
<accession>A0A975BAR6</accession>
<dbReference type="InterPro" id="IPR005548">
    <property type="entry name" value="Cell_div_FtsQ/DivIB_C"/>
</dbReference>
<dbReference type="GO" id="GO:0090529">
    <property type="term" value="P:cell septum assembly"/>
    <property type="evidence" value="ECO:0007669"/>
    <property type="project" value="InterPro"/>
</dbReference>
<name>A0A975BAR6_9BACT</name>
<evidence type="ECO:0000256" key="5">
    <source>
        <dbReference type="ARBA" id="ARBA00022692"/>
    </source>
</evidence>
<sequence>MSNYLIRKNYIRKIPAKNQEKKIFLSAKGNYFPSELVFALIISLICIFLYIFLTKWEYLSVKKIPVKGVARISEQTIRKCAGIYEGINILSVNLYMARKRLLAIPWIAEVQLKRLFPSEIRIYVKEHEPVAVLDLGQKFIISRLGKIYKKHSESDPDNLPVVLGLKYSDIGESNEFDSIPFKAVINVLQFGQQFESVIPNNVIKSISVDREIGVTLYIMPDNSQIRANRIRLGYDNYVEKYKRFKNLLVYFEKQEDFLKLDSIDMTNLDRVVVNPIRTESLAGDNKEV</sequence>
<keyword evidence="7 9" id="KW-0472">Membrane</keyword>
<dbReference type="PANTHER" id="PTHR35851">
    <property type="entry name" value="CELL DIVISION PROTEIN FTSQ"/>
    <property type="match status" value="1"/>
</dbReference>
<dbReference type="PANTHER" id="PTHR35851:SF1">
    <property type="entry name" value="CELL DIVISION PROTEIN FTSQ"/>
    <property type="match status" value="1"/>
</dbReference>
<gene>
    <name evidence="11" type="primary">ftsQ</name>
    <name evidence="11" type="ORF">dnl_44450</name>
</gene>
<evidence type="ECO:0000256" key="7">
    <source>
        <dbReference type="ARBA" id="ARBA00023136"/>
    </source>
</evidence>
<evidence type="ECO:0000256" key="9">
    <source>
        <dbReference type="SAM" id="Phobius"/>
    </source>
</evidence>
<keyword evidence="6 9" id="KW-1133">Transmembrane helix</keyword>
<dbReference type="InterPro" id="IPR034746">
    <property type="entry name" value="POTRA"/>
</dbReference>
<dbReference type="Pfam" id="PF08478">
    <property type="entry name" value="POTRA_1"/>
    <property type="match status" value="1"/>
</dbReference>
<keyword evidence="4 11" id="KW-0132">Cell division</keyword>
<reference evidence="11" key="1">
    <citation type="journal article" date="2021" name="Microb. Physiol.">
        <title>Proteogenomic Insights into the Physiology of Marine, Sulfate-Reducing, Filamentous Desulfonema limicola and Desulfonema magnum.</title>
        <authorList>
            <person name="Schnaars V."/>
            <person name="Wohlbrand L."/>
            <person name="Scheve S."/>
            <person name="Hinrichs C."/>
            <person name="Reinhardt R."/>
            <person name="Rabus R."/>
        </authorList>
    </citation>
    <scope>NUCLEOTIDE SEQUENCE</scope>
    <source>
        <strain evidence="11">5ac10</strain>
    </source>
</reference>
<proteinExistence type="predicted"/>
<evidence type="ECO:0000256" key="8">
    <source>
        <dbReference type="ARBA" id="ARBA00023306"/>
    </source>
</evidence>
<evidence type="ECO:0000313" key="11">
    <source>
        <dbReference type="EMBL" id="QTA82081.1"/>
    </source>
</evidence>
<dbReference type="KEGG" id="dli:dnl_44450"/>
<protein>
    <submittedName>
        <fullName evidence="11">Cell division protein</fullName>
    </submittedName>
</protein>
<evidence type="ECO:0000256" key="2">
    <source>
        <dbReference type="ARBA" id="ARBA00022475"/>
    </source>
</evidence>
<evidence type="ECO:0000256" key="6">
    <source>
        <dbReference type="ARBA" id="ARBA00022989"/>
    </source>
</evidence>
<evidence type="ECO:0000313" key="12">
    <source>
        <dbReference type="Proteomes" id="UP000663720"/>
    </source>
</evidence>
<dbReference type="EMBL" id="CP061799">
    <property type="protein sequence ID" value="QTA82081.1"/>
    <property type="molecule type" value="Genomic_DNA"/>
</dbReference>
<dbReference type="PROSITE" id="PS51779">
    <property type="entry name" value="POTRA"/>
    <property type="match status" value="1"/>
</dbReference>
<dbReference type="Gene3D" id="3.10.20.310">
    <property type="entry name" value="membrane protein fhac"/>
    <property type="match status" value="1"/>
</dbReference>
<evidence type="ECO:0000256" key="1">
    <source>
        <dbReference type="ARBA" id="ARBA00004370"/>
    </source>
</evidence>
<keyword evidence="12" id="KW-1185">Reference proteome</keyword>
<keyword evidence="5 9" id="KW-0812">Transmembrane</keyword>
<dbReference type="Proteomes" id="UP000663720">
    <property type="component" value="Chromosome"/>
</dbReference>
<evidence type="ECO:0000259" key="10">
    <source>
        <dbReference type="PROSITE" id="PS51779"/>
    </source>
</evidence>
<feature type="transmembrane region" description="Helical" evidence="9">
    <location>
        <begin position="36"/>
        <end position="53"/>
    </location>
</feature>
<dbReference type="InterPro" id="IPR013685">
    <property type="entry name" value="POTRA_FtsQ_type"/>
</dbReference>
<dbReference type="Pfam" id="PF03799">
    <property type="entry name" value="FtsQ_DivIB_C"/>
    <property type="match status" value="1"/>
</dbReference>
<comment type="subcellular location">
    <subcellularLocation>
        <location evidence="1">Membrane</location>
    </subcellularLocation>
</comment>
<feature type="domain" description="POTRA" evidence="10">
    <location>
        <begin position="59"/>
        <end position="127"/>
    </location>
</feature>
<evidence type="ECO:0000256" key="4">
    <source>
        <dbReference type="ARBA" id="ARBA00022618"/>
    </source>
</evidence>
<keyword evidence="2" id="KW-1003">Cell membrane</keyword>
<keyword evidence="8" id="KW-0131">Cell cycle</keyword>
<keyword evidence="3" id="KW-0997">Cell inner membrane</keyword>
<organism evidence="11 12">
    <name type="scientific">Desulfonema limicola</name>
    <dbReference type="NCBI Taxonomy" id="45656"/>
    <lineage>
        <taxon>Bacteria</taxon>
        <taxon>Pseudomonadati</taxon>
        <taxon>Thermodesulfobacteriota</taxon>
        <taxon>Desulfobacteria</taxon>
        <taxon>Desulfobacterales</taxon>
        <taxon>Desulfococcaceae</taxon>
        <taxon>Desulfonema</taxon>
    </lineage>
</organism>
<dbReference type="AlphaFoldDB" id="A0A975BAR6"/>
<dbReference type="GO" id="GO:0016020">
    <property type="term" value="C:membrane"/>
    <property type="evidence" value="ECO:0007669"/>
    <property type="project" value="UniProtKB-SubCell"/>
</dbReference>
<evidence type="ECO:0000256" key="3">
    <source>
        <dbReference type="ARBA" id="ARBA00022519"/>
    </source>
</evidence>